<dbReference type="AlphaFoldDB" id="A0A9W9PG19"/>
<dbReference type="Gene3D" id="3.90.280.10">
    <property type="entry name" value="PEBP-like"/>
    <property type="match status" value="1"/>
</dbReference>
<proteinExistence type="predicted"/>
<dbReference type="Proteomes" id="UP001150941">
    <property type="component" value="Unassembled WGS sequence"/>
</dbReference>
<dbReference type="OrthoDB" id="2506647at2759"/>
<dbReference type="GO" id="GO:0030162">
    <property type="term" value="P:regulation of proteolysis"/>
    <property type="evidence" value="ECO:0007669"/>
    <property type="project" value="TreeGrafter"/>
</dbReference>
<dbReference type="InterPro" id="IPR008914">
    <property type="entry name" value="PEBP"/>
</dbReference>
<name>A0A9W9PG19_9EURO</name>
<evidence type="ECO:0000313" key="2">
    <source>
        <dbReference type="Proteomes" id="UP001150941"/>
    </source>
</evidence>
<dbReference type="PANTHER" id="PTHR11362">
    <property type="entry name" value="PHOSPHATIDYLETHANOLAMINE-BINDING PROTEIN"/>
    <property type="match status" value="1"/>
</dbReference>
<dbReference type="RefSeq" id="XP_058333605.1">
    <property type="nucleotide sequence ID" value="XM_058470464.1"/>
</dbReference>
<dbReference type="EMBL" id="JAPQKS010000002">
    <property type="protein sequence ID" value="KAJ5246184.1"/>
    <property type="molecule type" value="Genomic_DNA"/>
</dbReference>
<dbReference type="Pfam" id="PF01161">
    <property type="entry name" value="PBP"/>
    <property type="match status" value="1"/>
</dbReference>
<sequence length="172" mass="18659">MPDVSSQVAVIERLEREEIPLLGVSFGSIKVTPGEKVDRKDTIPTPSLTVPAQLSKGLYTAICLDLDAPFRSFNLASPIAHWVQTDLSASSPESLELKSAQAPVAPWIAAGPPPGAAPHRYLVLLYEQLPSLSDAPNLEPFSTFQRVRIDVDALTKKLHLGEMVAVNYFVSN</sequence>
<dbReference type="CDD" id="cd00866">
    <property type="entry name" value="PEBP_euk"/>
    <property type="match status" value="1"/>
</dbReference>
<organism evidence="1 2">
    <name type="scientific">Penicillium chermesinum</name>
    <dbReference type="NCBI Taxonomy" id="63820"/>
    <lineage>
        <taxon>Eukaryota</taxon>
        <taxon>Fungi</taxon>
        <taxon>Dikarya</taxon>
        <taxon>Ascomycota</taxon>
        <taxon>Pezizomycotina</taxon>
        <taxon>Eurotiomycetes</taxon>
        <taxon>Eurotiomycetidae</taxon>
        <taxon>Eurotiales</taxon>
        <taxon>Aspergillaceae</taxon>
        <taxon>Penicillium</taxon>
    </lineage>
</organism>
<dbReference type="GO" id="GO:0005543">
    <property type="term" value="F:phospholipid binding"/>
    <property type="evidence" value="ECO:0007669"/>
    <property type="project" value="TreeGrafter"/>
</dbReference>
<dbReference type="SUPFAM" id="SSF49777">
    <property type="entry name" value="PEBP-like"/>
    <property type="match status" value="1"/>
</dbReference>
<keyword evidence="2" id="KW-1185">Reference proteome</keyword>
<dbReference type="PANTHER" id="PTHR11362:SF78">
    <property type="entry name" value="PROTEASE INHIBITOR"/>
    <property type="match status" value="1"/>
</dbReference>
<gene>
    <name evidence="1" type="ORF">N7468_001167</name>
</gene>
<dbReference type="InterPro" id="IPR036610">
    <property type="entry name" value="PEBP-like_sf"/>
</dbReference>
<evidence type="ECO:0000313" key="1">
    <source>
        <dbReference type="EMBL" id="KAJ5246184.1"/>
    </source>
</evidence>
<protein>
    <submittedName>
        <fullName evidence="1">Phosphatidylethanolamine-binding protein</fullName>
    </submittedName>
</protein>
<dbReference type="GeneID" id="83197767"/>
<comment type="caution">
    <text evidence="1">The sequence shown here is derived from an EMBL/GenBank/DDBJ whole genome shotgun (WGS) entry which is preliminary data.</text>
</comment>
<dbReference type="GO" id="GO:0046578">
    <property type="term" value="P:regulation of Ras protein signal transduction"/>
    <property type="evidence" value="ECO:0007669"/>
    <property type="project" value="TreeGrafter"/>
</dbReference>
<reference evidence="1" key="2">
    <citation type="journal article" date="2023" name="IMA Fungus">
        <title>Comparative genomic study of the Penicillium genus elucidates a diverse pangenome and 15 lateral gene transfer events.</title>
        <authorList>
            <person name="Petersen C."/>
            <person name="Sorensen T."/>
            <person name="Nielsen M.R."/>
            <person name="Sondergaard T.E."/>
            <person name="Sorensen J.L."/>
            <person name="Fitzpatrick D.A."/>
            <person name="Frisvad J.C."/>
            <person name="Nielsen K.L."/>
        </authorList>
    </citation>
    <scope>NUCLEOTIDE SEQUENCE</scope>
    <source>
        <strain evidence="1">IBT 19713</strain>
    </source>
</reference>
<reference evidence="1" key="1">
    <citation type="submission" date="2022-11" db="EMBL/GenBank/DDBJ databases">
        <authorList>
            <person name="Petersen C."/>
        </authorList>
    </citation>
    <scope>NUCLEOTIDE SEQUENCE</scope>
    <source>
        <strain evidence="1">IBT 19713</strain>
    </source>
</reference>
<accession>A0A9W9PG19</accession>
<dbReference type="GO" id="GO:0030414">
    <property type="term" value="F:peptidase inhibitor activity"/>
    <property type="evidence" value="ECO:0007669"/>
    <property type="project" value="TreeGrafter"/>
</dbReference>
<dbReference type="InterPro" id="IPR035810">
    <property type="entry name" value="PEBP_euk"/>
</dbReference>